<dbReference type="EMBL" id="AP008230">
    <property type="protein sequence ID" value="BAE83939.1"/>
    <property type="molecule type" value="Genomic_DNA"/>
</dbReference>
<keyword evidence="2" id="KW-1185">Reference proteome</keyword>
<evidence type="ECO:0000313" key="1">
    <source>
        <dbReference type="EMBL" id="BAE83939.1"/>
    </source>
</evidence>
<dbReference type="AlphaFoldDB" id="Q24VK3"/>
<reference evidence="1 2" key="1">
    <citation type="journal article" date="2006" name="J. Bacteriol.">
        <title>Complete genome sequence of the dehalorespiring bacterium Desulfitobacterium hafniense Y51 and comparison with Dehalococcoides ethenogenes 195.</title>
        <authorList>
            <person name="Nonaka H."/>
            <person name="Keresztes G."/>
            <person name="Shinoda Y."/>
            <person name="Ikenaga Y."/>
            <person name="Abe M."/>
            <person name="Naito K."/>
            <person name="Inatomi K."/>
            <person name="Furukawa K."/>
            <person name="Inui M."/>
            <person name="Yukawa H."/>
        </authorList>
    </citation>
    <scope>NUCLEOTIDE SEQUENCE [LARGE SCALE GENOMIC DNA]</scope>
    <source>
        <strain evidence="1 2">Y51</strain>
    </source>
</reference>
<dbReference type="HOGENOM" id="CLU_751694_0_0_9"/>
<gene>
    <name evidence="1" type="ordered locus">DSY2150</name>
</gene>
<accession>Q24VK3</accession>
<protein>
    <submittedName>
        <fullName evidence="1">Uncharacterized protein</fullName>
    </submittedName>
</protein>
<organism evidence="1 2">
    <name type="scientific">Desulfitobacterium hafniense (strain Y51)</name>
    <dbReference type="NCBI Taxonomy" id="138119"/>
    <lineage>
        <taxon>Bacteria</taxon>
        <taxon>Bacillati</taxon>
        <taxon>Bacillota</taxon>
        <taxon>Clostridia</taxon>
        <taxon>Eubacteriales</taxon>
        <taxon>Desulfitobacteriaceae</taxon>
        <taxon>Desulfitobacterium</taxon>
    </lineage>
</organism>
<evidence type="ECO:0000313" key="2">
    <source>
        <dbReference type="Proteomes" id="UP000001946"/>
    </source>
</evidence>
<dbReference type="Proteomes" id="UP000001946">
    <property type="component" value="Chromosome"/>
</dbReference>
<name>Q24VK3_DESHY</name>
<sequence length="368" mass="41165">MLLLFILIAGSACQKRPADSGQDILTKLPGGDSEQLIQAQLAENLSIDAEIASTPAAQKLNTYLVSSLKLDSQVQKLKERLIAESKIVESGHPGEVEFFRTTEGNYLAVGANYVRFDTSYFQPYVSQLLFKYVIPGDTTYNLDHIQESRDLDLPFMKRSQAEAEVKKILTEVGISVHDDVETYALDSKALQALEQSMKEKGDLTSPRDGSIVVKEQWSEEDSIYYMIFRTDIDTIPVYNLEHGSVESNTLVMGSSIYAAYSSRGVEYLDIHCPYEKKAVAEETLPIISVKEALASVTNKYANIILTEPTIITAVEFCYVPTLNSRSREEFRMVPAWVFELEEHRTIADESYLAHSRMIVDATTGGEIL</sequence>
<proteinExistence type="predicted"/>
<dbReference type="eggNOG" id="ENOG5032XF1">
    <property type="taxonomic scope" value="Bacteria"/>
</dbReference>
<dbReference type="STRING" id="138119.DSY2150"/>
<dbReference type="KEGG" id="dsy:DSY2150"/>
<dbReference type="RefSeq" id="WP_011460108.1">
    <property type="nucleotide sequence ID" value="NC_007907.1"/>
</dbReference>